<keyword evidence="2" id="KW-1133">Transmembrane helix</keyword>
<evidence type="ECO:0000313" key="3">
    <source>
        <dbReference type="EMBL" id="PPK97279.1"/>
    </source>
</evidence>
<keyword evidence="2" id="KW-0472">Membrane</keyword>
<dbReference type="AlphaFoldDB" id="A0A2S6ISQ7"/>
<dbReference type="InterPro" id="IPR007436">
    <property type="entry name" value="DUF485"/>
</dbReference>
<proteinExistence type="predicted"/>
<organism evidence="3 4">
    <name type="scientific">Kineococcus xinjiangensis</name>
    <dbReference type="NCBI Taxonomy" id="512762"/>
    <lineage>
        <taxon>Bacteria</taxon>
        <taxon>Bacillati</taxon>
        <taxon>Actinomycetota</taxon>
        <taxon>Actinomycetes</taxon>
        <taxon>Kineosporiales</taxon>
        <taxon>Kineosporiaceae</taxon>
        <taxon>Kineococcus</taxon>
    </lineage>
</organism>
<dbReference type="EMBL" id="PTJD01000004">
    <property type="protein sequence ID" value="PPK97279.1"/>
    <property type="molecule type" value="Genomic_DNA"/>
</dbReference>
<reference evidence="3 4" key="1">
    <citation type="submission" date="2018-02" db="EMBL/GenBank/DDBJ databases">
        <title>Genomic Encyclopedia of Archaeal and Bacterial Type Strains, Phase II (KMG-II): from individual species to whole genera.</title>
        <authorList>
            <person name="Goeker M."/>
        </authorList>
    </citation>
    <scope>NUCLEOTIDE SEQUENCE [LARGE SCALE GENOMIC DNA]</scope>
    <source>
        <strain evidence="3 4">DSM 22857</strain>
    </source>
</reference>
<dbReference type="OrthoDB" id="3543412at2"/>
<dbReference type="PANTHER" id="PTHR38441">
    <property type="entry name" value="INTEGRAL MEMBRANE PROTEIN-RELATED"/>
    <property type="match status" value="1"/>
</dbReference>
<feature type="region of interest" description="Disordered" evidence="1">
    <location>
        <begin position="1"/>
        <end position="21"/>
    </location>
</feature>
<dbReference type="Pfam" id="PF04341">
    <property type="entry name" value="DUF485"/>
    <property type="match status" value="1"/>
</dbReference>
<feature type="transmembrane region" description="Helical" evidence="2">
    <location>
        <begin position="49"/>
        <end position="71"/>
    </location>
</feature>
<evidence type="ECO:0000256" key="2">
    <source>
        <dbReference type="SAM" id="Phobius"/>
    </source>
</evidence>
<gene>
    <name evidence="3" type="ORF">CLV92_10497</name>
</gene>
<feature type="transmembrane region" description="Helical" evidence="2">
    <location>
        <begin position="83"/>
        <end position="105"/>
    </location>
</feature>
<feature type="compositionally biased region" description="Pro residues" evidence="1">
    <location>
        <begin position="1"/>
        <end position="11"/>
    </location>
</feature>
<dbReference type="PANTHER" id="PTHR38441:SF1">
    <property type="entry name" value="MEMBRANE PROTEIN"/>
    <property type="match status" value="1"/>
</dbReference>
<accession>A0A2S6ISQ7</accession>
<evidence type="ECO:0000313" key="4">
    <source>
        <dbReference type="Proteomes" id="UP000239485"/>
    </source>
</evidence>
<dbReference type="RefSeq" id="WP_104432116.1">
    <property type="nucleotide sequence ID" value="NZ_PTJD01000004.1"/>
</dbReference>
<name>A0A2S6ISQ7_9ACTN</name>
<dbReference type="Proteomes" id="UP000239485">
    <property type="component" value="Unassembled WGS sequence"/>
</dbReference>
<keyword evidence="4" id="KW-1185">Reference proteome</keyword>
<evidence type="ECO:0000256" key="1">
    <source>
        <dbReference type="SAM" id="MobiDB-lite"/>
    </source>
</evidence>
<keyword evidence="2" id="KW-0812">Transmembrane</keyword>
<sequence length="139" mass="15142">MTTHGTPPPAGEPNAHGSTAAAGSAVRTPYQQVQDSPDFAELRTRFRRFVFPMAALFLVWYFTYVLLAAYASDFMSTKVFGNITVGLLMGLGQFLSTFIITTLYVSWANKKFDPAATALRERVESHGPLSGHVGEGGHK</sequence>
<comment type="caution">
    <text evidence="3">The sequence shown here is derived from an EMBL/GenBank/DDBJ whole genome shotgun (WGS) entry which is preliminary data.</text>
</comment>
<protein>
    <submittedName>
        <fullName evidence="3">Uncharacterized membrane protein (DUF485 family)</fullName>
    </submittedName>
</protein>